<protein>
    <recommendedName>
        <fullName evidence="6">2-succinyl-5-enolpyruvyl-6-hydroxy-3-cyclohexene-1-carboxylate synthase</fullName>
        <shortName evidence="6">SEPHCHC synthase</shortName>
        <ecNumber evidence="6">2.2.1.9</ecNumber>
    </recommendedName>
    <alternativeName>
        <fullName evidence="6">Menaquinone biosynthesis protein MenD</fullName>
    </alternativeName>
</protein>
<comment type="cofactor">
    <cofactor evidence="6">
        <name>thiamine diphosphate</name>
        <dbReference type="ChEBI" id="CHEBI:58937"/>
    </cofactor>
    <text evidence="6">Binds 1 thiamine pyrophosphate per subunit.</text>
</comment>
<name>A0A6B3L9B7_9BACT</name>
<sequence length="562" mass="60035">MDNGNLERAAMVMDWLGNVAGVSEVVVCAGARNTPLLVAAEQNDALTCWRHFDERSAGFFALGRAQSSGDPVAVVVTSGTAVAELMPAVVEAHYSGVPLVVVAGDRPADWRGGGAPQSIEHSGIFGTYAIEADLIGGGEADFERLVGLRERWTGRGAAFVNVCFSEPLLAGELTLPDELSFEDGDEPLEDVDFGWCDALLDEIDESRVCVVVGDVDEGDRRDVAAGLAKLGLPVWAEVTSGMQAEPVLHELLIGDLVGVLSQPALCPQRVVRVGGVPNGRFWRDLEDRADIAVTCVSPTGLRGLGRTAGVTAAAGDVMAFVGYWGDRGPKVVDHDWLKRMYQVGAVLRERVAELVANFPQSEVALVAGALDQMRSADAVYLGNSLSIREAQLVCDGELSGGVFANRGANGIDGQLSSFFGCGIGRDEAWGLFGDLTTLYDFSAPWMLDQLAARSEGTRWRVVVINNGGGQIFSRLPALASMSDRARELLVNDSSNVDFAQWADLWGMRHLLVADVAGWDGQALEDAWPMLVELKPDSAQSDAFWDAYRKVSVDVHEAVAGAE</sequence>
<dbReference type="UniPathway" id="UPA01057">
    <property type="reaction ID" value="UER00164"/>
</dbReference>
<dbReference type="Proteomes" id="UP000475117">
    <property type="component" value="Chromosome"/>
</dbReference>
<dbReference type="GO" id="GO:0070204">
    <property type="term" value="F:2-succinyl-5-enolpyruvyl-6-hydroxy-3-cyclohexene-1-carboxylic-acid synthase activity"/>
    <property type="evidence" value="ECO:0007669"/>
    <property type="project" value="UniProtKB-UniRule"/>
</dbReference>
<dbReference type="PANTHER" id="PTHR42916:SF1">
    <property type="entry name" value="PROTEIN PHYLLO, CHLOROPLASTIC"/>
    <property type="match status" value="1"/>
</dbReference>
<evidence type="ECO:0000256" key="5">
    <source>
        <dbReference type="ARBA" id="ARBA00023211"/>
    </source>
</evidence>
<evidence type="ECO:0000256" key="4">
    <source>
        <dbReference type="ARBA" id="ARBA00023052"/>
    </source>
</evidence>
<dbReference type="GO" id="GO:0030145">
    <property type="term" value="F:manganese ion binding"/>
    <property type="evidence" value="ECO:0007669"/>
    <property type="project" value="UniProtKB-UniRule"/>
</dbReference>
<dbReference type="PANTHER" id="PTHR42916">
    <property type="entry name" value="2-SUCCINYL-5-ENOLPYRUVYL-6-HYDROXY-3-CYCLOHEXENE-1-CARBOXYLATE SYNTHASE"/>
    <property type="match status" value="1"/>
</dbReference>
<dbReference type="PIRSF" id="PIRSF004983">
    <property type="entry name" value="MenD"/>
    <property type="match status" value="1"/>
</dbReference>
<dbReference type="UniPathway" id="UPA00079"/>
<organism evidence="8 9">
    <name type="scientific">Sulfuriroseicoccus oceanibius</name>
    <dbReference type="NCBI Taxonomy" id="2707525"/>
    <lineage>
        <taxon>Bacteria</taxon>
        <taxon>Pseudomonadati</taxon>
        <taxon>Verrucomicrobiota</taxon>
        <taxon>Verrucomicrobiia</taxon>
        <taxon>Verrucomicrobiales</taxon>
        <taxon>Verrucomicrobiaceae</taxon>
        <taxon>Sulfuriroseicoccus</taxon>
    </lineage>
</organism>
<dbReference type="EMBL" id="CP066776">
    <property type="protein sequence ID" value="QQL46101.1"/>
    <property type="molecule type" value="Genomic_DNA"/>
</dbReference>
<dbReference type="HAMAP" id="MF_01659">
    <property type="entry name" value="MenD"/>
    <property type="match status" value="1"/>
</dbReference>
<dbReference type="KEGG" id="soa:G3M56_005835"/>
<comment type="catalytic activity">
    <reaction evidence="6">
        <text>isochorismate + 2-oxoglutarate + H(+) = 5-enolpyruvoyl-6-hydroxy-2-succinyl-cyclohex-3-ene-1-carboxylate + CO2</text>
        <dbReference type="Rhea" id="RHEA:25593"/>
        <dbReference type="ChEBI" id="CHEBI:15378"/>
        <dbReference type="ChEBI" id="CHEBI:16526"/>
        <dbReference type="ChEBI" id="CHEBI:16810"/>
        <dbReference type="ChEBI" id="CHEBI:29780"/>
        <dbReference type="ChEBI" id="CHEBI:58818"/>
        <dbReference type="EC" id="2.2.1.9"/>
    </reaction>
</comment>
<evidence type="ECO:0000256" key="6">
    <source>
        <dbReference type="HAMAP-Rule" id="MF_01659"/>
    </source>
</evidence>
<accession>A0A6B3L9B7</accession>
<evidence type="ECO:0000256" key="3">
    <source>
        <dbReference type="ARBA" id="ARBA00022842"/>
    </source>
</evidence>
<evidence type="ECO:0000313" key="8">
    <source>
        <dbReference type="EMBL" id="QQL46101.1"/>
    </source>
</evidence>
<dbReference type="Gene3D" id="3.40.50.1220">
    <property type="entry name" value="TPP-binding domain"/>
    <property type="match status" value="1"/>
</dbReference>
<comment type="pathway">
    <text evidence="6">Quinol/quinone metabolism; 1,4-dihydroxy-2-naphthoate biosynthesis; 1,4-dihydroxy-2-naphthoate from chorismate: step 2/7.</text>
</comment>
<dbReference type="InterPro" id="IPR029061">
    <property type="entry name" value="THDP-binding"/>
</dbReference>
<dbReference type="Gene3D" id="3.40.50.970">
    <property type="match status" value="2"/>
</dbReference>
<keyword evidence="4 6" id="KW-0786">Thiamine pyrophosphate</keyword>
<keyword evidence="2 6" id="KW-0479">Metal-binding</keyword>
<evidence type="ECO:0000259" key="7">
    <source>
        <dbReference type="Pfam" id="PF02776"/>
    </source>
</evidence>
<keyword evidence="9" id="KW-1185">Reference proteome</keyword>
<keyword evidence="5 6" id="KW-0464">Manganese</keyword>
<comment type="cofactor">
    <cofactor evidence="6">
        <name>Mg(2+)</name>
        <dbReference type="ChEBI" id="CHEBI:18420"/>
    </cofactor>
    <cofactor evidence="6">
        <name>Mn(2+)</name>
        <dbReference type="ChEBI" id="CHEBI:29035"/>
    </cofactor>
</comment>
<comment type="similarity">
    <text evidence="6">Belongs to the TPP enzyme family. MenD subfamily.</text>
</comment>
<dbReference type="NCBIfam" id="TIGR00173">
    <property type="entry name" value="menD"/>
    <property type="match status" value="1"/>
</dbReference>
<keyword evidence="1 6" id="KW-0808">Transferase</keyword>
<keyword evidence="3 6" id="KW-0460">Magnesium</keyword>
<comment type="pathway">
    <text evidence="6">Quinol/quinone metabolism; menaquinone biosynthesis.</text>
</comment>
<evidence type="ECO:0000256" key="1">
    <source>
        <dbReference type="ARBA" id="ARBA00022679"/>
    </source>
</evidence>
<dbReference type="RefSeq" id="WP_164362776.1">
    <property type="nucleotide sequence ID" value="NZ_CP066776.1"/>
</dbReference>
<gene>
    <name evidence="6 8" type="primary">menD</name>
    <name evidence="8" type="ORF">G3M56_005835</name>
</gene>
<dbReference type="InterPro" id="IPR004433">
    <property type="entry name" value="MenaQ_synth_MenD"/>
</dbReference>
<keyword evidence="6" id="KW-0474">Menaquinone biosynthesis</keyword>
<dbReference type="GO" id="GO:0009234">
    <property type="term" value="P:menaquinone biosynthetic process"/>
    <property type="evidence" value="ECO:0007669"/>
    <property type="project" value="UniProtKB-UniRule"/>
</dbReference>
<evidence type="ECO:0000313" key="9">
    <source>
        <dbReference type="Proteomes" id="UP000475117"/>
    </source>
</evidence>
<dbReference type="SUPFAM" id="SSF52518">
    <property type="entry name" value="Thiamin diphosphate-binding fold (THDP-binding)"/>
    <property type="match status" value="2"/>
</dbReference>
<dbReference type="GO" id="GO:0000287">
    <property type="term" value="F:magnesium ion binding"/>
    <property type="evidence" value="ECO:0007669"/>
    <property type="project" value="UniProtKB-UniRule"/>
</dbReference>
<feature type="domain" description="Thiamine pyrophosphate enzyme N-terminal TPP-binding" evidence="7">
    <location>
        <begin position="11"/>
        <end position="119"/>
    </location>
</feature>
<dbReference type="AlphaFoldDB" id="A0A6B3L9B7"/>
<dbReference type="InterPro" id="IPR012001">
    <property type="entry name" value="Thiamin_PyroP_enz_TPP-bd_dom"/>
</dbReference>
<proteinExistence type="inferred from homology"/>
<evidence type="ECO:0000256" key="2">
    <source>
        <dbReference type="ARBA" id="ARBA00022723"/>
    </source>
</evidence>
<comment type="subunit">
    <text evidence="6">Homodimer.</text>
</comment>
<comment type="function">
    <text evidence="6">Catalyzes the thiamine diphosphate-dependent decarboxylation of 2-oxoglutarate and the subsequent addition of the resulting succinic semialdehyde-thiamine pyrophosphate anion to isochorismate to yield 2-succinyl-5-enolpyruvyl-6-hydroxy-3-cyclohexene-1-carboxylate (SEPHCHC).</text>
</comment>
<dbReference type="EC" id="2.2.1.9" evidence="6"/>
<dbReference type="Pfam" id="PF02776">
    <property type="entry name" value="TPP_enzyme_N"/>
    <property type="match status" value="1"/>
</dbReference>
<dbReference type="GO" id="GO:0030976">
    <property type="term" value="F:thiamine pyrophosphate binding"/>
    <property type="evidence" value="ECO:0007669"/>
    <property type="project" value="UniProtKB-UniRule"/>
</dbReference>
<reference evidence="8 9" key="1">
    <citation type="submission" date="2020-12" db="EMBL/GenBank/DDBJ databases">
        <title>Sulforoseuscoccus oceanibium gen. nov., sp. nov., a representative of the phylum Verrucomicrobia with special cytoplasmic membrane, and proposal of Sulforoseuscoccusaceae fam. nov.</title>
        <authorList>
            <person name="Xi F."/>
        </authorList>
    </citation>
    <scope>NUCLEOTIDE SEQUENCE [LARGE SCALE GENOMIC DNA]</scope>
    <source>
        <strain evidence="8 9">T37</strain>
    </source>
</reference>